<dbReference type="PANTHER" id="PTHR34297">
    <property type="entry name" value="HYPOTHETICAL CYTOSOLIC PROTEIN-RELATED"/>
    <property type="match status" value="1"/>
</dbReference>
<dbReference type="EMBL" id="QPJW01000001">
    <property type="protein sequence ID" value="RCX23761.1"/>
    <property type="molecule type" value="Genomic_DNA"/>
</dbReference>
<comment type="caution">
    <text evidence="2">The sequence shown here is derived from an EMBL/GenBank/DDBJ whole genome shotgun (WGS) entry which is preliminary data.</text>
</comment>
<sequence>MYIENRMGKIKISKDVIYKIVGKAAIATSGIAKMSSGIGEGLANWINGKSLENGIELKEAERGLDIRLSVVIQYRTKISAVLQELQNNVREAVAGFTGLSVGSINVIVEGISVK</sequence>
<dbReference type="RefSeq" id="WP_114495601.1">
    <property type="nucleotide sequence ID" value="NZ_QPJW01000001.1"/>
</dbReference>
<keyword evidence="3" id="KW-1185">Reference proteome</keyword>
<evidence type="ECO:0000256" key="1">
    <source>
        <dbReference type="ARBA" id="ARBA00005721"/>
    </source>
</evidence>
<dbReference type="PANTHER" id="PTHR34297:SF2">
    <property type="entry name" value="ASP23_GLS24 FAMILY ENVELOPE STRESS RESPONSE PROTEIN"/>
    <property type="match status" value="1"/>
</dbReference>
<dbReference type="InterPro" id="IPR005531">
    <property type="entry name" value="Asp23"/>
</dbReference>
<evidence type="ECO:0000313" key="2">
    <source>
        <dbReference type="EMBL" id="RCX23761.1"/>
    </source>
</evidence>
<reference evidence="2 3" key="1">
    <citation type="submission" date="2018-07" db="EMBL/GenBank/DDBJ databases">
        <title>Genomic Encyclopedia of Type Strains, Phase III (KMG-III): the genomes of soil and plant-associated and newly described type strains.</title>
        <authorList>
            <person name="Whitman W."/>
        </authorList>
    </citation>
    <scope>NUCLEOTIDE SEQUENCE [LARGE SCALE GENOMIC DNA]</scope>
    <source>
        <strain evidence="2 3">CECT 8333</strain>
    </source>
</reference>
<dbReference type="Pfam" id="PF03780">
    <property type="entry name" value="Asp23"/>
    <property type="match status" value="1"/>
</dbReference>
<accession>A0A369BQU3</accession>
<organism evidence="2 3">
    <name type="scientific">Fontibacillus phaseoli</name>
    <dbReference type="NCBI Taxonomy" id="1416533"/>
    <lineage>
        <taxon>Bacteria</taxon>
        <taxon>Bacillati</taxon>
        <taxon>Bacillota</taxon>
        <taxon>Bacilli</taxon>
        <taxon>Bacillales</taxon>
        <taxon>Paenibacillaceae</taxon>
        <taxon>Fontibacillus</taxon>
    </lineage>
</organism>
<proteinExistence type="inferred from homology"/>
<gene>
    <name evidence="2" type="ORF">DFP94_1011363</name>
</gene>
<comment type="similarity">
    <text evidence="1">Belongs to the asp23 family.</text>
</comment>
<dbReference type="AlphaFoldDB" id="A0A369BQU3"/>
<dbReference type="Proteomes" id="UP000253090">
    <property type="component" value="Unassembled WGS sequence"/>
</dbReference>
<dbReference type="OrthoDB" id="9791482at2"/>
<evidence type="ECO:0000313" key="3">
    <source>
        <dbReference type="Proteomes" id="UP000253090"/>
    </source>
</evidence>
<name>A0A369BQU3_9BACL</name>
<protein>
    <submittedName>
        <fullName evidence="2">Putative alkaline shock family protein YloU</fullName>
    </submittedName>
</protein>